<sequence length="903" mass="105462">MILNNFNYPKQPEIQNQQQQHQIHKIKDSLALRVLFNTRQKEIQNLANIFRLTYSVNEYQGFIETFKFDKDKENQMEDNPSQVFIEQIEMLLQDVQKSIKQEEYECNADEYDKIKRIIKKNKAYQTILKQAAQIKFINFDNSNGDLSTNTYMPDVLKKYTIDDQIAIKVCQINKPDQLNLQFFDYFLINMSQSGLFTDSFAQNLYNSNKIFKQKIKSIKHEIEQNNSLLIDTLNFDQNEDNKQKQEIDFIFEEQSKSQKSYPLTIIIQTSLEEKNCIANLKLIWDRVLKNIQSNRKGFFQFGLSLHNSCSSKYLSCIIQFLKEKIQNQKDNFFKLPSEFWIFVSQGNENRVINMMNDLLKNKDQIFQNPKKICYNSYYSGNIAEKKYFSQETKDIIKKALQIGLEAVPFVLNGDAVTFNQNNPNLFPGVYGFGAMPIMSAPAVWRNPKSKKKPKNEDVYKDTFRIDLQKMQMQGTLQNSIFPIFEDGNGYSYFNNNTMAQKKLDSALSKMIKIYKLLDIKQISYQINLLNNQFTSTFCELNFSTDTVKVIGGQRTDNNKQAIPDFNAESADKDEDDHDMLEEDPLNEDKIDIEEEEWKNNQKDIVYQRPKIVVRGNQECINLIGCILKDIEQDKYILHEIKISSNIPKGITKLFTQLENLYKVWIYVGNQSITIQGYRKTLNNILPLIYKAVLEIPQDQKQEKEDLQIELGMPKHWEKQDDNLKLVTINLNSDEAKKVIQLFQNSMQNMPITKIERIQNISLMKNYLFEKQKLKEKGDATEKWLFHGTRATHPSVIYSSPEQGFDFRLGQGGMYGKGTYFHDDASYSHSFKYTTPQNKSQMFLAAVLVGRCIAQPPNAFVAPPFYNQAKGIRYDSVRCMGAYGHNQYIVYHNSKSYPLYLITY</sequence>
<dbReference type="eggNOG" id="ENOG502S6U3">
    <property type="taxonomic scope" value="Eukaryota"/>
</dbReference>
<dbReference type="Pfam" id="PF00644">
    <property type="entry name" value="PARP"/>
    <property type="match status" value="1"/>
</dbReference>
<dbReference type="GO" id="GO:0005634">
    <property type="term" value="C:nucleus"/>
    <property type="evidence" value="ECO:0007669"/>
    <property type="project" value="TreeGrafter"/>
</dbReference>
<keyword evidence="5" id="KW-1185">Reference proteome</keyword>
<evidence type="ECO:0000313" key="5">
    <source>
        <dbReference type="Proteomes" id="UP000009168"/>
    </source>
</evidence>
<dbReference type="EC" id="2.4.2.-" evidence="1"/>
<dbReference type="RefSeq" id="XP_001025606.1">
    <property type="nucleotide sequence ID" value="XM_001025606.1"/>
</dbReference>
<dbReference type="AlphaFoldDB" id="Q24C77"/>
<accession>Q24C77</accession>
<keyword evidence="1" id="KW-0328">Glycosyltransferase</keyword>
<dbReference type="InParanoid" id="Q24C77"/>
<dbReference type="SUPFAM" id="SSF56399">
    <property type="entry name" value="ADP-ribosylation"/>
    <property type="match status" value="1"/>
</dbReference>
<dbReference type="HOGENOM" id="CLU_015996_0_0_1"/>
<keyword evidence="1" id="KW-0808">Transferase</keyword>
<dbReference type="Gene3D" id="3.90.228.10">
    <property type="match status" value="1"/>
</dbReference>
<dbReference type="GeneID" id="7837793"/>
<dbReference type="PANTHER" id="PTHR45740:SF2">
    <property type="entry name" value="POLY [ADP-RIBOSE] POLYMERASE"/>
    <property type="match status" value="1"/>
</dbReference>
<reference evidence="5" key="1">
    <citation type="journal article" date="2006" name="PLoS Biol.">
        <title>Macronuclear genome sequence of the ciliate Tetrahymena thermophila, a model eukaryote.</title>
        <authorList>
            <person name="Eisen J.A."/>
            <person name="Coyne R.S."/>
            <person name="Wu M."/>
            <person name="Wu D."/>
            <person name="Thiagarajan M."/>
            <person name="Wortman J.R."/>
            <person name="Badger J.H."/>
            <person name="Ren Q."/>
            <person name="Amedeo P."/>
            <person name="Jones K.M."/>
            <person name="Tallon L.J."/>
            <person name="Delcher A.L."/>
            <person name="Salzberg S.L."/>
            <person name="Silva J.C."/>
            <person name="Haas B.J."/>
            <person name="Majoros W.H."/>
            <person name="Farzad M."/>
            <person name="Carlton J.M."/>
            <person name="Smith R.K. Jr."/>
            <person name="Garg J."/>
            <person name="Pearlman R.E."/>
            <person name="Karrer K.M."/>
            <person name="Sun L."/>
            <person name="Manning G."/>
            <person name="Elde N.C."/>
            <person name="Turkewitz A.P."/>
            <person name="Asai D.J."/>
            <person name="Wilkes D.E."/>
            <person name="Wang Y."/>
            <person name="Cai H."/>
            <person name="Collins K."/>
            <person name="Stewart B.A."/>
            <person name="Lee S.R."/>
            <person name="Wilamowska K."/>
            <person name="Weinberg Z."/>
            <person name="Ruzzo W.L."/>
            <person name="Wloga D."/>
            <person name="Gaertig J."/>
            <person name="Frankel J."/>
            <person name="Tsao C.-C."/>
            <person name="Gorovsky M.A."/>
            <person name="Keeling P.J."/>
            <person name="Waller R.F."/>
            <person name="Patron N.J."/>
            <person name="Cherry J.M."/>
            <person name="Stover N.A."/>
            <person name="Krieger C.J."/>
            <person name="del Toro C."/>
            <person name="Ryder H.F."/>
            <person name="Williamson S.C."/>
            <person name="Barbeau R.A."/>
            <person name="Hamilton E.P."/>
            <person name="Orias E."/>
        </authorList>
    </citation>
    <scope>NUCLEOTIDE SEQUENCE [LARGE SCALE GENOMIC DNA]</scope>
    <source>
        <strain evidence="5">SB210</strain>
    </source>
</reference>
<evidence type="ECO:0000256" key="1">
    <source>
        <dbReference type="RuleBase" id="RU362114"/>
    </source>
</evidence>
<evidence type="ECO:0000256" key="2">
    <source>
        <dbReference type="SAM" id="MobiDB-lite"/>
    </source>
</evidence>
<feature type="domain" description="PARP catalytic" evidence="3">
    <location>
        <begin position="710"/>
        <end position="903"/>
    </location>
</feature>
<name>Q24C77_TETTS</name>
<keyword evidence="1" id="KW-0520">NAD</keyword>
<dbReference type="GO" id="GO:1990404">
    <property type="term" value="F:NAD+-protein mono-ADP-ribosyltransferase activity"/>
    <property type="evidence" value="ECO:0007669"/>
    <property type="project" value="TreeGrafter"/>
</dbReference>
<evidence type="ECO:0000313" key="4">
    <source>
        <dbReference type="EMBL" id="EAS05361.1"/>
    </source>
</evidence>
<dbReference type="OrthoDB" id="302958at2759"/>
<evidence type="ECO:0000259" key="3">
    <source>
        <dbReference type="PROSITE" id="PS51059"/>
    </source>
</evidence>
<dbReference type="KEGG" id="tet:TTHERM_00696940"/>
<organism evidence="4 5">
    <name type="scientific">Tetrahymena thermophila (strain SB210)</name>
    <dbReference type="NCBI Taxonomy" id="312017"/>
    <lineage>
        <taxon>Eukaryota</taxon>
        <taxon>Sar</taxon>
        <taxon>Alveolata</taxon>
        <taxon>Ciliophora</taxon>
        <taxon>Intramacronucleata</taxon>
        <taxon>Oligohymenophorea</taxon>
        <taxon>Hymenostomatida</taxon>
        <taxon>Tetrahymenina</taxon>
        <taxon>Tetrahymenidae</taxon>
        <taxon>Tetrahymena</taxon>
    </lineage>
</organism>
<dbReference type="InterPro" id="IPR051712">
    <property type="entry name" value="ARTD-AVP"/>
</dbReference>
<dbReference type="InterPro" id="IPR012317">
    <property type="entry name" value="Poly(ADP-ribose)pol_cat_dom"/>
</dbReference>
<gene>
    <name evidence="4" type="ORF">TTHERM_00696940</name>
</gene>
<proteinExistence type="predicted"/>
<dbReference type="PROSITE" id="PS51059">
    <property type="entry name" value="PARP_CATALYTIC"/>
    <property type="match status" value="1"/>
</dbReference>
<dbReference type="Proteomes" id="UP000009168">
    <property type="component" value="Unassembled WGS sequence"/>
</dbReference>
<protein>
    <recommendedName>
        <fullName evidence="1">Poly [ADP-ribose] polymerase</fullName>
        <shortName evidence="1">PARP</shortName>
        <ecNumber evidence="1">2.4.2.-</ecNumber>
    </recommendedName>
</protein>
<dbReference type="GO" id="GO:0003950">
    <property type="term" value="F:NAD+ poly-ADP-ribosyltransferase activity"/>
    <property type="evidence" value="ECO:0007669"/>
    <property type="project" value="UniProtKB-UniRule"/>
</dbReference>
<feature type="region of interest" description="Disordered" evidence="2">
    <location>
        <begin position="558"/>
        <end position="578"/>
    </location>
</feature>
<dbReference type="EMBL" id="GG662372">
    <property type="protein sequence ID" value="EAS05361.1"/>
    <property type="molecule type" value="Genomic_DNA"/>
</dbReference>
<dbReference type="PANTHER" id="PTHR45740">
    <property type="entry name" value="POLY [ADP-RIBOSE] POLYMERASE"/>
    <property type="match status" value="1"/>
</dbReference>